<dbReference type="EMBL" id="PCDP01000029">
    <property type="protein sequence ID" value="PZM14905.1"/>
    <property type="molecule type" value="Genomic_DNA"/>
</dbReference>
<keyword evidence="2" id="KW-1185">Reference proteome</keyword>
<reference evidence="1 2" key="1">
    <citation type="journal article" date="2018" name="Sci. Rep.">
        <title>Rhizobium tumorigenes sp. nov., a novel plant tumorigenic bacterium isolated from cane gall tumors on thornless blackberry.</title>
        <authorList>
            <person name="Kuzmanovi N."/>
            <person name="Smalla K."/>
            <person name="Gronow S."/>
            <person name="PuBawska J."/>
        </authorList>
    </citation>
    <scope>NUCLEOTIDE SEQUENCE [LARGE SCALE GENOMIC DNA]</scope>
    <source>
        <strain evidence="1 2">CCBAU 85046</strain>
    </source>
</reference>
<accession>A0A2W4CXH0</accession>
<sequence>MEGQSTAALHVDAKDVQAASQMTPQLELLGGRILVNGFGTGAEVSPAIIPGGLLSGHLGWEIDLRRHPCGLPLPAAGLGLPADVLPAPLRNFQAARTASRKNDVVGAVHAPTK</sequence>
<protein>
    <submittedName>
        <fullName evidence="1">Uncharacterized protein</fullName>
    </submittedName>
</protein>
<comment type="caution">
    <text evidence="1">The sequence shown here is derived from an EMBL/GenBank/DDBJ whole genome shotgun (WGS) entry which is preliminary data.</text>
</comment>
<gene>
    <name evidence="1" type="ORF">CPY51_09460</name>
</gene>
<proteinExistence type="predicted"/>
<organism evidence="1 2">
    <name type="scientific">Rhizobium tubonense</name>
    <dbReference type="NCBI Taxonomy" id="484088"/>
    <lineage>
        <taxon>Bacteria</taxon>
        <taxon>Pseudomonadati</taxon>
        <taxon>Pseudomonadota</taxon>
        <taxon>Alphaproteobacteria</taxon>
        <taxon>Hyphomicrobiales</taxon>
        <taxon>Rhizobiaceae</taxon>
        <taxon>Rhizobium/Agrobacterium group</taxon>
        <taxon>Rhizobium</taxon>
    </lineage>
</organism>
<dbReference type="AlphaFoldDB" id="A0A2W4CXH0"/>
<dbReference type="Proteomes" id="UP000248925">
    <property type="component" value="Unassembled WGS sequence"/>
</dbReference>
<name>A0A2W4CXH0_9HYPH</name>
<evidence type="ECO:0000313" key="1">
    <source>
        <dbReference type="EMBL" id="PZM14905.1"/>
    </source>
</evidence>
<evidence type="ECO:0000313" key="2">
    <source>
        <dbReference type="Proteomes" id="UP000248925"/>
    </source>
</evidence>